<reference evidence="6" key="1">
    <citation type="journal article" date="2012" name="Nature">
        <title>The oyster genome reveals stress adaptation and complexity of shell formation.</title>
        <authorList>
            <person name="Zhang G."/>
            <person name="Fang X."/>
            <person name="Guo X."/>
            <person name="Li L."/>
            <person name="Luo R."/>
            <person name="Xu F."/>
            <person name="Yang P."/>
            <person name="Zhang L."/>
            <person name="Wang X."/>
            <person name="Qi H."/>
            <person name="Xiong Z."/>
            <person name="Que H."/>
            <person name="Xie Y."/>
            <person name="Holland P.W."/>
            <person name="Paps J."/>
            <person name="Zhu Y."/>
            <person name="Wu F."/>
            <person name="Chen Y."/>
            <person name="Wang J."/>
            <person name="Peng C."/>
            <person name="Meng J."/>
            <person name="Yang L."/>
            <person name="Liu J."/>
            <person name="Wen B."/>
            <person name="Zhang N."/>
            <person name="Huang Z."/>
            <person name="Zhu Q."/>
            <person name="Feng Y."/>
            <person name="Mount A."/>
            <person name="Hedgecock D."/>
            <person name="Xu Z."/>
            <person name="Liu Y."/>
            <person name="Domazet-Loso T."/>
            <person name="Du Y."/>
            <person name="Sun X."/>
            <person name="Zhang S."/>
            <person name="Liu B."/>
            <person name="Cheng P."/>
            <person name="Jiang X."/>
            <person name="Li J."/>
            <person name="Fan D."/>
            <person name="Wang W."/>
            <person name="Fu W."/>
            <person name="Wang T."/>
            <person name="Wang B."/>
            <person name="Zhang J."/>
            <person name="Peng Z."/>
            <person name="Li Y."/>
            <person name="Li N."/>
            <person name="Wang J."/>
            <person name="Chen M."/>
            <person name="He Y."/>
            <person name="Tan F."/>
            <person name="Song X."/>
            <person name="Zheng Q."/>
            <person name="Huang R."/>
            <person name="Yang H."/>
            <person name="Du X."/>
            <person name="Chen L."/>
            <person name="Yang M."/>
            <person name="Gaffney P.M."/>
            <person name="Wang S."/>
            <person name="Luo L."/>
            <person name="She Z."/>
            <person name="Ming Y."/>
            <person name="Huang W."/>
            <person name="Zhang S."/>
            <person name="Huang B."/>
            <person name="Zhang Y."/>
            <person name="Qu T."/>
            <person name="Ni P."/>
            <person name="Miao G."/>
            <person name="Wang J."/>
            <person name="Wang Q."/>
            <person name="Steinberg C.E."/>
            <person name="Wang H."/>
            <person name="Li N."/>
            <person name="Qian L."/>
            <person name="Zhang G."/>
            <person name="Li Y."/>
            <person name="Yang H."/>
            <person name="Liu X."/>
            <person name="Wang J."/>
            <person name="Yin Y."/>
            <person name="Wang J."/>
        </authorList>
    </citation>
    <scope>NUCLEOTIDE SEQUENCE [LARGE SCALE GENOMIC DNA]</scope>
    <source>
        <strain evidence="6">05x7-T-G4-1.051#20</strain>
    </source>
</reference>
<dbReference type="InterPro" id="IPR016024">
    <property type="entry name" value="ARM-type_fold"/>
</dbReference>
<dbReference type="Pfam" id="PF10350">
    <property type="entry name" value="DUF2428"/>
    <property type="match status" value="2"/>
</dbReference>
<dbReference type="PANTHER" id="PTHR14387:SF0">
    <property type="entry name" value="DUF2428 DOMAIN-CONTAINING PROTEIN"/>
    <property type="match status" value="1"/>
</dbReference>
<evidence type="ECO:0000313" key="6">
    <source>
        <dbReference type="EMBL" id="EKC23172.1"/>
    </source>
</evidence>
<feature type="domain" description="tRNA (32-2'-O)-methyltransferase regulator THADA-like C-terminal TPR repeats region" evidence="5">
    <location>
        <begin position="1070"/>
        <end position="1222"/>
    </location>
</feature>
<dbReference type="SUPFAM" id="SSF48371">
    <property type="entry name" value="ARM repeat"/>
    <property type="match status" value="2"/>
</dbReference>
<dbReference type="EMBL" id="JH816014">
    <property type="protein sequence ID" value="EKC23172.1"/>
    <property type="molecule type" value="Genomic_DNA"/>
</dbReference>
<sequence>MCAKITRFLVPLKPDHGKIIEGKLQEFWGEIIDNPHPTVQNLTAASCLLEQSEIIRGTAEQNMPGVLTWILQQLTDVQHSIASSEIGIENFLTISSIVKFVLQLFQSCSPTTCAVAWNDGTEDNPNHQIVKQILLRLFQILDNETLSADVKMLSGTAIGIFFASAPTNHLSIRKFWTAFSNIFQGSRSHVSSFDEVMAEGEIEEHSLLQQRLGAIAMVKGMLACSSDECLAFHSKEYVPFCVELFTVVHEYCMGPISIRYHAFNLLQIWFSKFLHLISSDAIQCKDFIQSYLMRTTLDIVRLNWDSPVDDVSELATGSLKYLFEVWEMAHKEKDRKSSKDPDSFYSSILLKLKSVPWYIKGQYKVMSALVPYVGSHYIIREYPALAEELLKCLTSNYLASASADVYKALVADLRTRTEETEFIRSWEAMWWTTLIAGLLSDQTLQRNNINQYWIPSTTKISPDLGCYIQSKLGQLLTKEKCTTGDRSRLLFAYLCVSKVIRATKVCALQNVELIREGLYSYQDEIRSEALGLVCVSHKKAEPLSKTEDTLLREVLSQNLKIDSAPFRQHLVAHLKRLLMRVRDGAIALIKSGDSNLLDVSLQFVEWLHTLCIDNLVPGACYQRRKICLEILSILYETFQYNEKAKQRKSFTPESTKRLNQHVKEKGLWDFFCSHSNTVLITCILDGADDIQELACSLLLEYFTWPLDGSPGPSGDGFDGSTECHLLTKALQLSNSPKPYQCQSGALLCKLVFSKCVLENGWQFSIRSDHCTCDLTLTEKTGRQIDSFLCDLLKEVREMLVQSQDAPVKASKTVSIHGYVTAITRCLTECPQLLQHDSIANFKEHYLSLVQLNTQIIQTMLGIMARGSESEGCPSFAEIGQALESLILENEEDYSQTEALSGEHQYLLSWCWVNIKESCLSLGHLSRVMISFSDEMDTKVEVVQSIGDTFIRVLTQCRHRSMESLKVKASSTSTTRKSAGLPVIIQSIVSCERRTKKSELMRTALEGLFNMAELPLDKSIDDRHDLPQVHALNILKCLYGDSGLHEALMQFIGKAVILVVEQFGSPAWSIRNAATRLFSVLMTRLFGQKKMIGSQACNTKSLSELSAHYPELVPFLLQSLENALQREITAIDSLHPSLFPVLTILSNMGRLDQESESSEALPLRSFVKTLLRSPVYYLRQLSAAAYVSLVPQKVTMNTAKELLSELKQSNESNFIHGALVSVELLINSCNEIPEEVTNTLLNIQSSVAGLPDLVSAQYVHLLCCLIDKTNQTTKSKILSTVKQFCSDAHRKEQKMPKPLTEKASVDCLIQYEHYSVCVEMLLSGEVDADVKLYVIEAITALIREDKISETLPQLLKCTQTENYPPLKSALLSCMTALYMKQRTMNKSDLGLLKEIWQQNKHRILDRGVLGVGVLELGSVYLDACILNEQTREVDDQDVLLICDAMYQISSSVDRCKQAVCHCLAIFGQAVLRLCQQRKGELFLSSVIKLFFCVWNLVQDEDTDVRVHAANFIASLSQEFNQEWISYFSGHFWWSSEVVREAFLKLYHPGSVLQLSMKPQKGKQLYEAEDNSFYSEAIFNAGYLFQMLQKLLALGNTNEVTHSYMQGINVQDIVQDLQFVEAYLNQLDEKPACLSEENISQMNAGYNNIMTARLDESALNPLCYDARCLNKISWFHYIHAPSIVAKWAEGRLIQSCLEKNPNSKILFK</sequence>
<dbReference type="InterPro" id="IPR056842">
    <property type="entry name" value="THADA-like_TPR_C"/>
</dbReference>
<evidence type="ECO:0000259" key="3">
    <source>
        <dbReference type="Pfam" id="PF10350"/>
    </source>
</evidence>
<dbReference type="Pfam" id="PF25150">
    <property type="entry name" value="TPR_Trm732"/>
    <property type="match status" value="1"/>
</dbReference>
<feature type="domain" description="DUF2428" evidence="3">
    <location>
        <begin position="966"/>
        <end position="1068"/>
    </location>
</feature>
<evidence type="ECO:0000259" key="5">
    <source>
        <dbReference type="Pfam" id="PF25151"/>
    </source>
</evidence>
<dbReference type="HOGENOM" id="CLU_001652_0_0_1"/>
<dbReference type="InterPro" id="IPR019442">
    <property type="entry name" value="THADA/TRM732_DUF2428"/>
</dbReference>
<dbReference type="Pfam" id="PF25151">
    <property type="entry name" value="TPR_Trm732_C"/>
    <property type="match status" value="1"/>
</dbReference>
<gene>
    <name evidence="6" type="ORF">CGI_10017334</name>
</gene>
<evidence type="ECO:0000256" key="2">
    <source>
        <dbReference type="ARBA" id="ARBA00022694"/>
    </source>
</evidence>
<dbReference type="PANTHER" id="PTHR14387">
    <property type="entry name" value="THADA/DEATH RECEPTOR INTERACTING PROTEIN"/>
    <property type="match status" value="1"/>
</dbReference>
<feature type="domain" description="DUF2428" evidence="3">
    <location>
        <begin position="847"/>
        <end position="959"/>
    </location>
</feature>
<feature type="domain" description="tRNA (32-2'-O)-methyltransferase regulator THADA-like TPR repeats region" evidence="4">
    <location>
        <begin position="426"/>
        <end position="638"/>
    </location>
</feature>
<dbReference type="GO" id="GO:0030488">
    <property type="term" value="P:tRNA methylation"/>
    <property type="evidence" value="ECO:0007669"/>
    <property type="project" value="TreeGrafter"/>
</dbReference>
<dbReference type="GO" id="GO:0005829">
    <property type="term" value="C:cytosol"/>
    <property type="evidence" value="ECO:0007669"/>
    <property type="project" value="TreeGrafter"/>
</dbReference>
<dbReference type="InterPro" id="IPR056843">
    <property type="entry name" value="THADA-like_TPR"/>
</dbReference>
<protein>
    <submittedName>
        <fullName evidence="6">Thyroid adenoma-associated protein</fullName>
    </submittedName>
</protein>
<organism evidence="6">
    <name type="scientific">Magallana gigas</name>
    <name type="common">Pacific oyster</name>
    <name type="synonym">Crassostrea gigas</name>
    <dbReference type="NCBI Taxonomy" id="29159"/>
    <lineage>
        <taxon>Eukaryota</taxon>
        <taxon>Metazoa</taxon>
        <taxon>Spiralia</taxon>
        <taxon>Lophotrochozoa</taxon>
        <taxon>Mollusca</taxon>
        <taxon>Bivalvia</taxon>
        <taxon>Autobranchia</taxon>
        <taxon>Pteriomorphia</taxon>
        <taxon>Ostreida</taxon>
        <taxon>Ostreoidea</taxon>
        <taxon>Ostreidae</taxon>
        <taxon>Magallana</taxon>
    </lineage>
</organism>
<keyword evidence="2" id="KW-0819">tRNA processing</keyword>
<proteinExistence type="inferred from homology"/>
<dbReference type="InterPro" id="IPR051954">
    <property type="entry name" value="tRNA_methyltransferase_THADA"/>
</dbReference>
<accession>K1PGZ0</accession>
<evidence type="ECO:0000256" key="1">
    <source>
        <dbReference type="ARBA" id="ARBA00010409"/>
    </source>
</evidence>
<name>K1PGZ0_MAGGI</name>
<comment type="similarity">
    <text evidence="1">Belongs to the THADA family.</text>
</comment>
<dbReference type="InParanoid" id="K1PGZ0"/>
<evidence type="ECO:0000259" key="4">
    <source>
        <dbReference type="Pfam" id="PF25150"/>
    </source>
</evidence>